<accession>A0A8J5CB17</accession>
<evidence type="ECO:0000313" key="3">
    <source>
        <dbReference type="EMBL" id="KAG6471899.1"/>
    </source>
</evidence>
<keyword evidence="4" id="KW-1185">Reference proteome</keyword>
<keyword evidence="2" id="KW-1133">Transmembrane helix</keyword>
<dbReference type="Proteomes" id="UP000734854">
    <property type="component" value="Unassembled WGS sequence"/>
</dbReference>
<proteinExistence type="predicted"/>
<keyword evidence="2" id="KW-0472">Membrane</keyword>
<feature type="transmembrane region" description="Helical" evidence="2">
    <location>
        <begin position="143"/>
        <end position="162"/>
    </location>
</feature>
<feature type="region of interest" description="Disordered" evidence="1">
    <location>
        <begin position="36"/>
        <end position="68"/>
    </location>
</feature>
<comment type="caution">
    <text evidence="3">The sequence shown here is derived from an EMBL/GenBank/DDBJ whole genome shotgun (WGS) entry which is preliminary data.</text>
</comment>
<gene>
    <name evidence="3" type="ORF">ZIOFF_069350</name>
</gene>
<evidence type="ECO:0000256" key="2">
    <source>
        <dbReference type="SAM" id="Phobius"/>
    </source>
</evidence>
<dbReference type="EMBL" id="JACMSC010000020">
    <property type="protein sequence ID" value="KAG6471899.1"/>
    <property type="molecule type" value="Genomic_DNA"/>
</dbReference>
<sequence>METWHGKVQAGAWHGKSPSREFGTGKVQVWRLGTEKSKQGAWHGKVQAGSLARKSPSRELGTGKNPSMETWHGKVQAGSLARGKVQVTSSCSCDLSFVELSIAEASCELPLAGFPTDQLLLWLASVKLLLHQQSTRRQANQCFYIHIVLGFLLYFLYSDLAVAREIVARFLHPEGVLY</sequence>
<evidence type="ECO:0000313" key="4">
    <source>
        <dbReference type="Proteomes" id="UP000734854"/>
    </source>
</evidence>
<dbReference type="AlphaFoldDB" id="A0A8J5CB17"/>
<keyword evidence="2" id="KW-0812">Transmembrane</keyword>
<reference evidence="3 4" key="1">
    <citation type="submission" date="2020-08" db="EMBL/GenBank/DDBJ databases">
        <title>Plant Genome Project.</title>
        <authorList>
            <person name="Zhang R.-G."/>
        </authorList>
    </citation>
    <scope>NUCLEOTIDE SEQUENCE [LARGE SCALE GENOMIC DNA]</scope>
    <source>
        <tissue evidence="3">Rhizome</tissue>
    </source>
</reference>
<protein>
    <submittedName>
        <fullName evidence="3">Uncharacterized protein</fullName>
    </submittedName>
</protein>
<evidence type="ECO:0000256" key="1">
    <source>
        <dbReference type="SAM" id="MobiDB-lite"/>
    </source>
</evidence>
<name>A0A8J5CB17_ZINOF</name>
<organism evidence="3 4">
    <name type="scientific">Zingiber officinale</name>
    <name type="common">Ginger</name>
    <name type="synonym">Amomum zingiber</name>
    <dbReference type="NCBI Taxonomy" id="94328"/>
    <lineage>
        <taxon>Eukaryota</taxon>
        <taxon>Viridiplantae</taxon>
        <taxon>Streptophyta</taxon>
        <taxon>Embryophyta</taxon>
        <taxon>Tracheophyta</taxon>
        <taxon>Spermatophyta</taxon>
        <taxon>Magnoliopsida</taxon>
        <taxon>Liliopsida</taxon>
        <taxon>Zingiberales</taxon>
        <taxon>Zingiberaceae</taxon>
        <taxon>Zingiber</taxon>
    </lineage>
</organism>